<sequence length="31" mass="3629">MVWNGELDIIRKKVSVMEQQLKNMIDVLGKI</sequence>
<proteinExistence type="predicted"/>
<reference evidence="1" key="1">
    <citation type="submission" date="2017-08" db="EMBL/GenBank/DDBJ databases">
        <title>Assembly of the North American Bullfrog Genome.</title>
        <authorList>
            <person name="Warren R.L."/>
            <person name="Vandervalk B.P."/>
            <person name="Kucuk E."/>
            <person name="Birol I."/>
            <person name="Helbing C."/>
            <person name="Pandoh P."/>
            <person name="Behsaz B."/>
            <person name="Mohamadi H."/>
            <person name="Chu J."/>
            <person name="Jackman S."/>
            <person name="Hammond S.A."/>
            <person name="Veldhoen N."/>
            <person name="Kirk H."/>
            <person name="Zhao Y."/>
            <person name="Coope R."/>
            <person name="Pleasance S."/>
            <person name="Moore R."/>
            <person name="Holt R."/>
        </authorList>
    </citation>
    <scope>NUCLEOTIDE SEQUENCE</scope>
    <source>
        <strain evidence="1">Bruno</strain>
        <tissue evidence="1">Liver</tissue>
    </source>
</reference>
<dbReference type="AlphaFoldDB" id="A0A2G9RJE4"/>
<dbReference type="EMBL" id="KV937952">
    <property type="protein sequence ID" value="PIO28022.1"/>
    <property type="molecule type" value="Genomic_DNA"/>
</dbReference>
<evidence type="ECO:0000313" key="1">
    <source>
        <dbReference type="EMBL" id="PIO28022.1"/>
    </source>
</evidence>
<accession>A0A2G9RJE4</accession>
<protein>
    <submittedName>
        <fullName evidence="1">Uncharacterized protein</fullName>
    </submittedName>
</protein>
<name>A0A2G9RJE4_AQUCT</name>
<gene>
    <name evidence="1" type="ORF">AB205_0131970</name>
</gene>
<organism evidence="1">
    <name type="scientific">Aquarana catesbeiana</name>
    <name type="common">American bullfrog</name>
    <name type="synonym">Rana catesbeiana</name>
    <dbReference type="NCBI Taxonomy" id="8400"/>
    <lineage>
        <taxon>Eukaryota</taxon>
        <taxon>Metazoa</taxon>
        <taxon>Chordata</taxon>
        <taxon>Craniata</taxon>
        <taxon>Vertebrata</taxon>
        <taxon>Euteleostomi</taxon>
        <taxon>Amphibia</taxon>
        <taxon>Batrachia</taxon>
        <taxon>Anura</taxon>
        <taxon>Neobatrachia</taxon>
        <taxon>Ranoidea</taxon>
        <taxon>Ranidae</taxon>
        <taxon>Aquarana</taxon>
    </lineage>
</organism>